<evidence type="ECO:0000313" key="2">
    <source>
        <dbReference type="Proteomes" id="UP000184207"/>
    </source>
</evidence>
<dbReference type="STRING" id="1121883.SAMN02745226_01850"/>
<proteinExistence type="predicted"/>
<evidence type="ECO:0000313" key="1">
    <source>
        <dbReference type="EMBL" id="SHN68599.1"/>
    </source>
</evidence>
<protein>
    <submittedName>
        <fullName evidence="1">Uncharacterized protein</fullName>
    </submittedName>
</protein>
<reference evidence="2" key="1">
    <citation type="submission" date="2016-12" db="EMBL/GenBank/DDBJ databases">
        <authorList>
            <person name="Varghese N."/>
            <person name="Submissions S."/>
        </authorList>
    </citation>
    <scope>NUCLEOTIDE SEQUENCE [LARGE SCALE GENOMIC DNA]</scope>
    <source>
        <strain evidence="2">DSM 13020</strain>
    </source>
</reference>
<keyword evidence="2" id="KW-1185">Reference proteome</keyword>
<gene>
    <name evidence="1" type="ORF">SAMN02745226_01850</name>
</gene>
<accession>A0A1M7TCX4</accession>
<organism evidence="1 2">
    <name type="scientific">Fervidobacterium gondwanense DSM 13020</name>
    <dbReference type="NCBI Taxonomy" id="1121883"/>
    <lineage>
        <taxon>Bacteria</taxon>
        <taxon>Thermotogati</taxon>
        <taxon>Thermotogota</taxon>
        <taxon>Thermotogae</taxon>
        <taxon>Thermotogales</taxon>
        <taxon>Fervidobacteriaceae</taxon>
        <taxon>Fervidobacterium</taxon>
    </lineage>
</organism>
<name>A0A1M7TCX4_FERGO</name>
<sequence length="146" mass="16743">MVVVVVVMAMLGLIFDITLRVLNERQEYTSFYSEIQHISDIINNIFTNSVSSIKAEDVSLHSIQVPSYRPTQQYNDVVTQRKVLQFKPNNKTLVFDGKTIAKADKIDSIEFEYVSSRVSFIMITFKHKNGKWRYSLPMLSALSEAS</sequence>
<dbReference type="EMBL" id="FRDJ01000014">
    <property type="protein sequence ID" value="SHN68599.1"/>
    <property type="molecule type" value="Genomic_DNA"/>
</dbReference>
<dbReference type="AlphaFoldDB" id="A0A1M7TCX4"/>
<dbReference type="Proteomes" id="UP000184207">
    <property type="component" value="Unassembled WGS sequence"/>
</dbReference>